<dbReference type="InterPro" id="IPR011009">
    <property type="entry name" value="Kinase-like_dom_sf"/>
</dbReference>
<evidence type="ECO:0000256" key="1">
    <source>
        <dbReference type="SAM" id="MobiDB-lite"/>
    </source>
</evidence>
<evidence type="ECO:0000313" key="3">
    <source>
        <dbReference type="EMBL" id="TNC21164.1"/>
    </source>
</evidence>
<feature type="compositionally biased region" description="Low complexity" evidence="1">
    <location>
        <begin position="1"/>
        <end position="10"/>
    </location>
</feature>
<sequence length="261" mass="28118">MRGRLAVRAPPVLPRRPRRGRGRTGAAGVRRGSGRIRRRGGAGPAGHRVRARHAGGRAGARIPSPEARRLGEEAGRVLKAIGTFEFARPGFFEDARLDPSWLPGELPDFIATCLETMAPGWNLDAAERKRLLARAERYAPLVAAVAGAARLVHSDYNPKNLLARREGRGWRITAVLDWEFAFSGCPLTDVGNMLRFGDTPFTDGLVDGAEPLPAGWRETARALADFLTRPPREPALRAVLSSAGEPPASAHRASGNRPGPA</sequence>
<dbReference type="AlphaFoldDB" id="A0A5C4LRA1"/>
<dbReference type="OrthoDB" id="2801014at2"/>
<dbReference type="EMBL" id="VDFW01000036">
    <property type="protein sequence ID" value="TNC21164.1"/>
    <property type="molecule type" value="Genomic_DNA"/>
</dbReference>
<evidence type="ECO:0000259" key="2">
    <source>
        <dbReference type="Pfam" id="PF01636"/>
    </source>
</evidence>
<comment type="caution">
    <text evidence="3">The sequence shown here is derived from an EMBL/GenBank/DDBJ whole genome shotgun (WGS) entry which is preliminary data.</text>
</comment>
<feature type="region of interest" description="Disordered" evidence="1">
    <location>
        <begin position="1"/>
        <end position="62"/>
    </location>
</feature>
<dbReference type="SUPFAM" id="SSF56112">
    <property type="entry name" value="Protein kinase-like (PK-like)"/>
    <property type="match status" value="1"/>
</dbReference>
<dbReference type="Gene3D" id="3.90.1200.10">
    <property type="match status" value="1"/>
</dbReference>
<dbReference type="Pfam" id="PF01636">
    <property type="entry name" value="APH"/>
    <property type="match status" value="1"/>
</dbReference>
<name>A0A5C4LRA1_9PSEU</name>
<feature type="domain" description="Aminoglycoside phosphotransferase" evidence="2">
    <location>
        <begin position="56"/>
        <end position="209"/>
    </location>
</feature>
<gene>
    <name evidence="3" type="ORF">FG385_28900</name>
</gene>
<accession>A0A5C4LRA1</accession>
<evidence type="ECO:0000313" key="4">
    <source>
        <dbReference type="Proteomes" id="UP000305546"/>
    </source>
</evidence>
<protein>
    <recommendedName>
        <fullName evidence="2">Aminoglycoside phosphotransferase domain-containing protein</fullName>
    </recommendedName>
</protein>
<keyword evidence="4" id="KW-1185">Reference proteome</keyword>
<proteinExistence type="predicted"/>
<reference evidence="3 4" key="1">
    <citation type="submission" date="2019-06" db="EMBL/GenBank/DDBJ databases">
        <title>Amycolatopsis alkalitolerans sp. nov., isolated from Gastrodia elata Blume.</title>
        <authorList>
            <person name="Narsing Rao M.P."/>
            <person name="Li W.J."/>
        </authorList>
    </citation>
    <scope>NUCLEOTIDE SEQUENCE [LARGE SCALE GENOMIC DNA]</scope>
    <source>
        <strain evidence="3 4">SYSUP0005</strain>
    </source>
</reference>
<organism evidence="3 4">
    <name type="scientific">Amycolatopsis alkalitolerans</name>
    <dbReference type="NCBI Taxonomy" id="2547244"/>
    <lineage>
        <taxon>Bacteria</taxon>
        <taxon>Bacillati</taxon>
        <taxon>Actinomycetota</taxon>
        <taxon>Actinomycetes</taxon>
        <taxon>Pseudonocardiales</taxon>
        <taxon>Pseudonocardiaceae</taxon>
        <taxon>Amycolatopsis</taxon>
    </lineage>
</organism>
<dbReference type="Proteomes" id="UP000305546">
    <property type="component" value="Unassembled WGS sequence"/>
</dbReference>
<feature type="region of interest" description="Disordered" evidence="1">
    <location>
        <begin position="237"/>
        <end position="261"/>
    </location>
</feature>
<dbReference type="InterPro" id="IPR002575">
    <property type="entry name" value="Aminoglycoside_PTrfase"/>
</dbReference>